<feature type="transmembrane region" description="Helical" evidence="1">
    <location>
        <begin position="298"/>
        <end position="319"/>
    </location>
</feature>
<dbReference type="UniPathway" id="UPA00148"/>
<dbReference type="EMBL" id="FPBX01000011">
    <property type="protein sequence ID" value="SFU62186.1"/>
    <property type="molecule type" value="Genomic_DNA"/>
</dbReference>
<keyword evidence="3" id="KW-1185">Reference proteome</keyword>
<keyword evidence="1" id="KW-0472">Membrane</keyword>
<dbReference type="GO" id="GO:0015420">
    <property type="term" value="F:ABC-type vitamin B12 transporter activity"/>
    <property type="evidence" value="ECO:0007669"/>
    <property type="project" value="UniProtKB-UniRule"/>
</dbReference>
<feature type="transmembrane region" description="Helical" evidence="1">
    <location>
        <begin position="48"/>
        <end position="70"/>
    </location>
</feature>
<keyword evidence="1" id="KW-1133">Transmembrane helix</keyword>
<dbReference type="GO" id="GO:0009236">
    <property type="term" value="P:cobalamin biosynthetic process"/>
    <property type="evidence" value="ECO:0007669"/>
    <property type="project" value="UniProtKB-UniRule"/>
</dbReference>
<feature type="transmembrane region" description="Helical" evidence="1">
    <location>
        <begin position="150"/>
        <end position="173"/>
    </location>
</feature>
<dbReference type="PANTHER" id="PTHR38684:SF1">
    <property type="entry name" value="PROTEIN AMPE"/>
    <property type="match status" value="1"/>
</dbReference>
<dbReference type="STRING" id="343013.SAMN04489707_101181"/>
<comment type="caution">
    <text evidence="1">Lacks conserved residue(s) required for the propagation of feature annotation.</text>
</comment>
<dbReference type="InterPro" id="IPR004485">
    <property type="entry name" value="Cobalamin_biosynth_CobD/CbiB"/>
</dbReference>
<dbReference type="GO" id="GO:0048472">
    <property type="term" value="F:threonine-phosphate decarboxylase activity"/>
    <property type="evidence" value="ECO:0007669"/>
    <property type="project" value="InterPro"/>
</dbReference>
<dbReference type="AlphaFoldDB" id="A0A1I7HP39"/>
<dbReference type="PANTHER" id="PTHR38684">
    <property type="entry name" value="PROTEIN AMPE"/>
    <property type="match status" value="1"/>
</dbReference>
<keyword evidence="1" id="KW-0169">Cobalamin biosynthesis</keyword>
<keyword evidence="1" id="KW-0812">Transmembrane</keyword>
<evidence type="ECO:0000256" key="1">
    <source>
        <dbReference type="HAMAP-Rule" id="MF_00024"/>
    </source>
</evidence>
<protein>
    <recommendedName>
        <fullName evidence="1">Cobalamin biosynthesis protein CobD</fullName>
    </recommendedName>
</protein>
<comment type="similarity">
    <text evidence="1">Belongs to the CobD/CbiB family.</text>
</comment>
<keyword evidence="1" id="KW-1003">Cell membrane</keyword>
<dbReference type="GO" id="GO:0005886">
    <property type="term" value="C:plasma membrane"/>
    <property type="evidence" value="ECO:0007669"/>
    <property type="project" value="UniProtKB-SubCell"/>
</dbReference>
<organism evidence="2 3">
    <name type="scientific">Paenacidovorax caeni</name>
    <dbReference type="NCBI Taxonomy" id="343013"/>
    <lineage>
        <taxon>Bacteria</taxon>
        <taxon>Pseudomonadati</taxon>
        <taxon>Pseudomonadota</taxon>
        <taxon>Betaproteobacteria</taxon>
        <taxon>Burkholderiales</taxon>
        <taxon>Comamonadaceae</taxon>
        <taxon>Paenacidovorax</taxon>
    </lineage>
</organism>
<gene>
    <name evidence="1" type="primary">cobD</name>
    <name evidence="2" type="ORF">SAMN04489707_101181</name>
</gene>
<dbReference type="InterPro" id="IPR052966">
    <property type="entry name" value="Beta-lactamase_Reg"/>
</dbReference>
<name>A0A1I7HP39_9BURK</name>
<comment type="pathway">
    <text evidence="1">Cofactor biosynthesis; adenosylcobalamin biosynthesis.</text>
</comment>
<sequence>MSFFAILFALLIEQARPLSRINPIHAGVRAWAFSVRRNFDAGRQHHGWVAWGLTVVLPALVALGIHWLLLWGVGWPLAVLWNVAVLYITLGFRQFSHHFTRIRDALESADEDAARAALAHWQQVEVGQLPRSEIVRHVIEYSVIAAHRHVFGVLGWFSILAALGMGPTGAVLYRLAEFAARYYDEDKADKGSTALQQSAARAWTVIDWLPARLTALSFAVVGNFEEAIEGWRFHAQNFPNDNDGVLLAATSGAINVRLGGEALRSRVEADGAAASEGDSGITPGREPEVGHLRSVVGLVWRSVVVWMLLLALLTLARLLG</sequence>
<comment type="function">
    <text evidence="1">Converts cobyric acid to cobinamide by the addition of aminopropanol on the F carboxylic group.</text>
</comment>
<dbReference type="HAMAP" id="MF_00024">
    <property type="entry name" value="CobD_CbiB"/>
    <property type="match status" value="1"/>
</dbReference>
<feature type="transmembrane region" description="Helical" evidence="1">
    <location>
        <begin position="77"/>
        <end position="95"/>
    </location>
</feature>
<dbReference type="GO" id="GO:0046677">
    <property type="term" value="P:response to antibiotic"/>
    <property type="evidence" value="ECO:0007669"/>
    <property type="project" value="TreeGrafter"/>
</dbReference>
<dbReference type="Proteomes" id="UP000183656">
    <property type="component" value="Unassembled WGS sequence"/>
</dbReference>
<dbReference type="NCBIfam" id="NF005792">
    <property type="entry name" value="PRK07630.1"/>
    <property type="match status" value="1"/>
</dbReference>
<proteinExistence type="inferred from homology"/>
<reference evidence="2 3" key="1">
    <citation type="submission" date="2016-10" db="EMBL/GenBank/DDBJ databases">
        <authorList>
            <person name="de Groot N.N."/>
        </authorList>
    </citation>
    <scope>NUCLEOTIDE SEQUENCE [LARGE SCALE GENOMIC DNA]</scope>
    <source>
        <strain evidence="2 3">R-24608</strain>
    </source>
</reference>
<accession>A0A1I7HP39</accession>
<dbReference type="OrthoDB" id="8533534at2"/>
<comment type="subcellular location">
    <subcellularLocation>
        <location evidence="1">Cell membrane</location>
        <topology evidence="1">Multi-pass membrane protein</topology>
    </subcellularLocation>
</comment>
<dbReference type="RefSeq" id="WP_054255868.1">
    <property type="nucleotide sequence ID" value="NZ_CYIG01000010.1"/>
</dbReference>
<dbReference type="Pfam" id="PF03186">
    <property type="entry name" value="CobD_Cbib"/>
    <property type="match status" value="1"/>
</dbReference>
<evidence type="ECO:0000313" key="2">
    <source>
        <dbReference type="EMBL" id="SFU62186.1"/>
    </source>
</evidence>
<evidence type="ECO:0000313" key="3">
    <source>
        <dbReference type="Proteomes" id="UP000183656"/>
    </source>
</evidence>